<evidence type="ECO:0000256" key="7">
    <source>
        <dbReference type="PIRNR" id="PIRNR000077"/>
    </source>
</evidence>
<dbReference type="Pfam" id="PF00085">
    <property type="entry name" value="Thioredoxin"/>
    <property type="match status" value="1"/>
</dbReference>
<keyword evidence="3" id="KW-0249">Electron transport</keyword>
<dbReference type="CDD" id="cd02947">
    <property type="entry name" value="TRX_family"/>
    <property type="match status" value="1"/>
</dbReference>
<proteinExistence type="inferred from homology"/>
<dbReference type="InterPro" id="IPR005746">
    <property type="entry name" value="Thioredoxin"/>
</dbReference>
<dbReference type="PRINTS" id="PR00421">
    <property type="entry name" value="THIOREDOXIN"/>
</dbReference>
<reference evidence="12" key="1">
    <citation type="submission" date="2017-09" db="EMBL/GenBank/DDBJ databases">
        <title>Depth-based differentiation of microbial function through sediment-hosted aquifers and enrichment of novel symbionts in the deep terrestrial subsurface.</title>
        <authorList>
            <person name="Probst A.J."/>
            <person name="Ladd B."/>
            <person name="Jarett J.K."/>
            <person name="Geller-Mcgrath D.E."/>
            <person name="Sieber C.M.K."/>
            <person name="Emerson J.B."/>
            <person name="Anantharaman K."/>
            <person name="Thomas B.C."/>
            <person name="Malmstrom R."/>
            <person name="Stieglmeier M."/>
            <person name="Klingl A."/>
            <person name="Woyke T."/>
            <person name="Ryan C.M."/>
            <person name="Banfield J.F."/>
        </authorList>
    </citation>
    <scope>NUCLEOTIDE SEQUENCE [LARGE SCALE GENOMIC DNA]</scope>
</reference>
<evidence type="ECO:0000256" key="1">
    <source>
        <dbReference type="ARBA" id="ARBA00008987"/>
    </source>
</evidence>
<accession>A0A2M6XCE6</accession>
<evidence type="ECO:0000256" key="2">
    <source>
        <dbReference type="ARBA" id="ARBA00022448"/>
    </source>
</evidence>
<keyword evidence="4 9" id="KW-1015">Disulfide bond</keyword>
<dbReference type="GO" id="GO:0005737">
    <property type="term" value="C:cytoplasm"/>
    <property type="evidence" value="ECO:0007669"/>
    <property type="project" value="TreeGrafter"/>
</dbReference>
<dbReference type="EMBL" id="PEYO01000018">
    <property type="protein sequence ID" value="PIU03355.1"/>
    <property type="molecule type" value="Genomic_DNA"/>
</dbReference>
<gene>
    <name evidence="11" type="primary">trxA</name>
    <name evidence="11" type="ORF">COT44_04000</name>
</gene>
<dbReference type="PANTHER" id="PTHR45663">
    <property type="entry name" value="GEO12009P1"/>
    <property type="match status" value="1"/>
</dbReference>
<feature type="active site" description="Nucleophile" evidence="8">
    <location>
        <position position="30"/>
    </location>
</feature>
<dbReference type="NCBIfam" id="TIGR01068">
    <property type="entry name" value="thioredoxin"/>
    <property type="match status" value="1"/>
</dbReference>
<feature type="domain" description="Thioredoxin" evidence="10">
    <location>
        <begin position="1"/>
        <end position="106"/>
    </location>
</feature>
<dbReference type="PANTHER" id="PTHR45663:SF11">
    <property type="entry name" value="GEO12009P1"/>
    <property type="match status" value="1"/>
</dbReference>
<keyword evidence="2" id="KW-0813">Transport</keyword>
<comment type="caution">
    <text evidence="11">The sequence shown here is derived from an EMBL/GenBank/DDBJ whole genome shotgun (WGS) entry which is preliminary data.</text>
</comment>
<feature type="site" description="Deprotonates C-terminal active site Cys" evidence="8">
    <location>
        <position position="24"/>
    </location>
</feature>
<name>A0A2M6XCE6_9BACT</name>
<evidence type="ECO:0000256" key="5">
    <source>
        <dbReference type="ARBA" id="ARBA00023284"/>
    </source>
</evidence>
<keyword evidence="5 9" id="KW-0676">Redox-active center</keyword>
<dbReference type="InterPro" id="IPR036249">
    <property type="entry name" value="Thioredoxin-like_sf"/>
</dbReference>
<evidence type="ECO:0000313" key="12">
    <source>
        <dbReference type="Proteomes" id="UP000228996"/>
    </source>
</evidence>
<dbReference type="FunFam" id="3.40.30.10:FF:000001">
    <property type="entry name" value="Thioredoxin"/>
    <property type="match status" value="1"/>
</dbReference>
<dbReference type="InterPro" id="IPR013766">
    <property type="entry name" value="Thioredoxin_domain"/>
</dbReference>
<evidence type="ECO:0000259" key="10">
    <source>
        <dbReference type="PROSITE" id="PS51352"/>
    </source>
</evidence>
<dbReference type="Proteomes" id="UP000228996">
    <property type="component" value="Unassembled WGS sequence"/>
</dbReference>
<evidence type="ECO:0000256" key="9">
    <source>
        <dbReference type="PIRSR" id="PIRSR000077-4"/>
    </source>
</evidence>
<protein>
    <recommendedName>
        <fullName evidence="6 7">Thioredoxin</fullName>
    </recommendedName>
</protein>
<dbReference type="AlphaFoldDB" id="A0A2M6XCE6"/>
<dbReference type="Gene3D" id="3.40.30.10">
    <property type="entry name" value="Glutaredoxin"/>
    <property type="match status" value="1"/>
</dbReference>
<evidence type="ECO:0000313" key="11">
    <source>
        <dbReference type="EMBL" id="PIU03355.1"/>
    </source>
</evidence>
<comment type="similarity">
    <text evidence="1 7">Belongs to the thioredoxin family.</text>
</comment>
<evidence type="ECO:0000256" key="4">
    <source>
        <dbReference type="ARBA" id="ARBA00023157"/>
    </source>
</evidence>
<evidence type="ECO:0000256" key="6">
    <source>
        <dbReference type="NCBIfam" id="TIGR01068"/>
    </source>
</evidence>
<dbReference type="GO" id="GO:0015035">
    <property type="term" value="F:protein-disulfide reductase activity"/>
    <property type="evidence" value="ECO:0007669"/>
    <property type="project" value="UniProtKB-UniRule"/>
</dbReference>
<feature type="active site" description="Nucleophile" evidence="8">
    <location>
        <position position="33"/>
    </location>
</feature>
<dbReference type="PIRSF" id="PIRSF000077">
    <property type="entry name" value="Thioredoxin"/>
    <property type="match status" value="1"/>
</dbReference>
<sequence length="106" mass="11759">MEQTFTDANFDTEVLKSDLPVLVDAWASWCGPCLMLAPIIEELAKELEGKVKVGKMNVDENPETPSKFGIMSIPTVILFKEGKEVGRQVGFGGKEVYLKLLEEVKI</sequence>
<dbReference type="SUPFAM" id="SSF52833">
    <property type="entry name" value="Thioredoxin-like"/>
    <property type="match status" value="1"/>
</dbReference>
<feature type="site" description="Contributes to redox potential value" evidence="8">
    <location>
        <position position="32"/>
    </location>
</feature>
<feature type="disulfide bond" description="Redox-active" evidence="9">
    <location>
        <begin position="30"/>
        <end position="33"/>
    </location>
</feature>
<evidence type="ECO:0000256" key="3">
    <source>
        <dbReference type="ARBA" id="ARBA00022982"/>
    </source>
</evidence>
<dbReference type="PROSITE" id="PS51352">
    <property type="entry name" value="THIOREDOXIN_2"/>
    <property type="match status" value="1"/>
</dbReference>
<feature type="site" description="Contributes to redox potential value" evidence="8">
    <location>
        <position position="31"/>
    </location>
</feature>
<evidence type="ECO:0000256" key="8">
    <source>
        <dbReference type="PIRSR" id="PIRSR000077-1"/>
    </source>
</evidence>
<organism evidence="11 12">
    <name type="scientific">Candidatus Shapirobacteria bacterium CG08_land_8_20_14_0_20_39_18</name>
    <dbReference type="NCBI Taxonomy" id="1974883"/>
    <lineage>
        <taxon>Bacteria</taxon>
        <taxon>Candidatus Shapironibacteriota</taxon>
    </lineage>
</organism>